<dbReference type="PANTHER" id="PTHR10621">
    <property type="entry name" value="UV EXCISION REPAIR PROTEIN RAD23"/>
    <property type="match status" value="1"/>
</dbReference>
<dbReference type="Pfam" id="PF00627">
    <property type="entry name" value="UBA"/>
    <property type="match status" value="1"/>
</dbReference>
<dbReference type="GO" id="GO:0031593">
    <property type="term" value="F:polyubiquitin modification-dependent protein binding"/>
    <property type="evidence" value="ECO:0007669"/>
    <property type="project" value="TreeGrafter"/>
</dbReference>
<dbReference type="SUPFAM" id="SSF101238">
    <property type="entry name" value="XPC-binding domain"/>
    <property type="match status" value="1"/>
</dbReference>
<dbReference type="InterPro" id="IPR000626">
    <property type="entry name" value="Ubiquitin-like_dom"/>
</dbReference>
<dbReference type="InterPro" id="IPR036353">
    <property type="entry name" value="XPC-bd_sf"/>
</dbReference>
<dbReference type="InterPro" id="IPR009060">
    <property type="entry name" value="UBA-like_sf"/>
</dbReference>
<dbReference type="CDD" id="cd01805">
    <property type="entry name" value="Ubl_Rad23"/>
    <property type="match status" value="1"/>
</dbReference>
<dbReference type="Gene3D" id="1.10.8.10">
    <property type="entry name" value="DNA helicase RuvA subunit, C-terminal domain"/>
    <property type="match status" value="2"/>
</dbReference>
<dbReference type="GO" id="GO:0005654">
    <property type="term" value="C:nucleoplasm"/>
    <property type="evidence" value="ECO:0007669"/>
    <property type="project" value="TreeGrafter"/>
</dbReference>
<dbReference type="NCBIfam" id="TIGR00601">
    <property type="entry name" value="rad23"/>
    <property type="match status" value="1"/>
</dbReference>
<dbReference type="InterPro" id="IPR019956">
    <property type="entry name" value="Ubiquitin_dom"/>
</dbReference>
<dbReference type="Gene3D" id="1.10.10.540">
    <property type="entry name" value="XPC-binding domain"/>
    <property type="match status" value="1"/>
</dbReference>
<dbReference type="OMA" id="PHMLEPI"/>
<organism evidence="5 6">
    <name type="scientific">Malassezia sympodialis (strain ATCC 42132)</name>
    <name type="common">Atopic eczema-associated yeast</name>
    <dbReference type="NCBI Taxonomy" id="1230383"/>
    <lineage>
        <taxon>Eukaryota</taxon>
        <taxon>Fungi</taxon>
        <taxon>Dikarya</taxon>
        <taxon>Basidiomycota</taxon>
        <taxon>Ustilaginomycotina</taxon>
        <taxon>Malasseziomycetes</taxon>
        <taxon>Malasseziales</taxon>
        <taxon>Malasseziaceae</taxon>
        <taxon>Malassezia</taxon>
    </lineage>
</organism>
<dbReference type="EMBL" id="LT671822">
    <property type="protein sequence ID" value="SHO76605.1"/>
    <property type="molecule type" value="Genomic_DNA"/>
</dbReference>
<evidence type="ECO:0000259" key="3">
    <source>
        <dbReference type="PROSITE" id="PS50030"/>
    </source>
</evidence>
<dbReference type="PANTHER" id="PTHR10621:SF0">
    <property type="entry name" value="UV EXCISION REPAIR PROTEIN RAD23"/>
    <property type="match status" value="1"/>
</dbReference>
<dbReference type="VEuPathDB" id="FungiDB:MSYG_0943"/>
<feature type="compositionally biased region" description="Low complexity" evidence="2">
    <location>
        <begin position="124"/>
        <end position="140"/>
    </location>
</feature>
<dbReference type="InterPro" id="IPR029071">
    <property type="entry name" value="Ubiquitin-like_domsf"/>
</dbReference>
<dbReference type="CDD" id="cd14281">
    <property type="entry name" value="UBA2_Rad23_like"/>
    <property type="match status" value="1"/>
</dbReference>
<feature type="compositionally biased region" description="Low complexity" evidence="2">
    <location>
        <begin position="81"/>
        <end position="114"/>
    </location>
</feature>
<dbReference type="Pfam" id="PF09280">
    <property type="entry name" value="XPC-binding"/>
    <property type="match status" value="1"/>
</dbReference>
<evidence type="ECO:0000313" key="6">
    <source>
        <dbReference type="Proteomes" id="UP000186303"/>
    </source>
</evidence>
<dbReference type="PRINTS" id="PR00348">
    <property type="entry name" value="UBIQUITIN"/>
</dbReference>
<feature type="domain" description="Ubiquitin-like" evidence="4">
    <location>
        <begin position="1"/>
        <end position="76"/>
    </location>
</feature>
<dbReference type="SMART" id="SM00165">
    <property type="entry name" value="UBA"/>
    <property type="match status" value="2"/>
</dbReference>
<dbReference type="OrthoDB" id="419317at2759"/>
<evidence type="ECO:0000313" key="5">
    <source>
        <dbReference type="EMBL" id="SHO76605.1"/>
    </source>
</evidence>
<accession>A0A1M8A2D8</accession>
<dbReference type="SUPFAM" id="SSF46934">
    <property type="entry name" value="UBA-like"/>
    <property type="match status" value="2"/>
</dbReference>
<dbReference type="Pfam" id="PF00240">
    <property type="entry name" value="ubiquitin"/>
    <property type="match status" value="1"/>
</dbReference>
<feature type="domain" description="UBA" evidence="3">
    <location>
        <begin position="332"/>
        <end position="372"/>
    </location>
</feature>
<keyword evidence="6" id="KW-1185">Reference proteome</keyword>
<dbReference type="GO" id="GO:0043130">
    <property type="term" value="F:ubiquitin binding"/>
    <property type="evidence" value="ECO:0007669"/>
    <property type="project" value="TreeGrafter"/>
</dbReference>
<dbReference type="AlphaFoldDB" id="A0A1M8A2D8"/>
<dbReference type="SMART" id="SM00213">
    <property type="entry name" value="UBQ"/>
    <property type="match status" value="1"/>
</dbReference>
<dbReference type="CDD" id="cd14280">
    <property type="entry name" value="UBA1_Rad23_like"/>
    <property type="match status" value="1"/>
</dbReference>
<dbReference type="InterPro" id="IPR015360">
    <property type="entry name" value="XPC-bd"/>
</dbReference>
<reference evidence="6" key="1">
    <citation type="journal article" date="2017" name="Nucleic Acids Res.">
        <title>Proteogenomics produces comprehensive and highly accurate protein-coding gene annotation in a complete genome assembly of Malassezia sympodialis.</title>
        <authorList>
            <person name="Zhu Y."/>
            <person name="Engstroem P.G."/>
            <person name="Tellgren-Roth C."/>
            <person name="Baudo C.D."/>
            <person name="Kennell J.C."/>
            <person name="Sun S."/>
            <person name="Billmyre R.B."/>
            <person name="Schroeder M.S."/>
            <person name="Andersson A."/>
            <person name="Holm T."/>
            <person name="Sigurgeirsson B."/>
            <person name="Wu G."/>
            <person name="Sankaranarayanan S.R."/>
            <person name="Siddharthan R."/>
            <person name="Sanyal K."/>
            <person name="Lundeberg J."/>
            <person name="Nystedt B."/>
            <person name="Boekhout T."/>
            <person name="Dawson T.L. Jr."/>
            <person name="Heitman J."/>
            <person name="Scheynius A."/>
            <person name="Lehtioe J."/>
        </authorList>
    </citation>
    <scope>NUCLEOTIDE SEQUENCE [LARGE SCALE GENOMIC DNA]</scope>
    <source>
        <strain evidence="6">ATCC 42132</strain>
    </source>
</reference>
<evidence type="ECO:0000256" key="1">
    <source>
        <dbReference type="ARBA" id="ARBA00009878"/>
    </source>
</evidence>
<dbReference type="GO" id="GO:0005829">
    <property type="term" value="C:cytosol"/>
    <property type="evidence" value="ECO:0007669"/>
    <property type="project" value="TreeGrafter"/>
</dbReference>
<dbReference type="FunFam" id="3.10.20.90:FF:000069">
    <property type="entry name" value="UV excision repair protein RAD23"/>
    <property type="match status" value="1"/>
</dbReference>
<comment type="similarity">
    <text evidence="1">Belongs to the RAD23 family.</text>
</comment>
<dbReference type="InterPro" id="IPR015940">
    <property type="entry name" value="UBA"/>
</dbReference>
<feature type="region of interest" description="Disordered" evidence="2">
    <location>
        <begin position="79"/>
        <end position="140"/>
    </location>
</feature>
<feature type="domain" description="UBA" evidence="3">
    <location>
        <begin position="150"/>
        <end position="190"/>
    </location>
</feature>
<proteinExistence type="inferred from homology"/>
<evidence type="ECO:0000256" key="2">
    <source>
        <dbReference type="SAM" id="MobiDB-lite"/>
    </source>
</evidence>
<dbReference type="Gene3D" id="3.10.20.90">
    <property type="entry name" value="Phosphatidylinositol 3-kinase Catalytic Subunit, Chain A, domain 1"/>
    <property type="match status" value="1"/>
</dbReference>
<feature type="compositionally biased region" description="Pro residues" evidence="2">
    <location>
        <begin position="208"/>
        <end position="226"/>
    </location>
</feature>
<dbReference type="InterPro" id="IPR004806">
    <property type="entry name" value="Rad23"/>
</dbReference>
<evidence type="ECO:0000259" key="4">
    <source>
        <dbReference type="PROSITE" id="PS50053"/>
    </source>
</evidence>
<dbReference type="GO" id="GO:0070628">
    <property type="term" value="F:proteasome binding"/>
    <property type="evidence" value="ECO:0007669"/>
    <property type="project" value="TreeGrafter"/>
</dbReference>
<feature type="region of interest" description="Disordered" evidence="2">
    <location>
        <begin position="191"/>
        <end position="229"/>
    </location>
</feature>
<dbReference type="PROSITE" id="PS50053">
    <property type="entry name" value="UBIQUITIN_2"/>
    <property type="match status" value="1"/>
</dbReference>
<sequence>MKILVKSLAGGNFHLDVEPSDTVASVKQSIQSSQGHAAENQKLIFSGKILSDEKTMGEYEIKEKDFLVVMVSKPKVKKPADAPAAESPAKETASSAAPAAATTAATEEAKPPTALEDASESAPEKTSTPAAPSTPAATESLQASSFLAGSELETAMNSIVEMGFPRHDVQRAMRMSFNNPDRAVEYLMNGLPEEPAPSRPTAVAPGTPATPSPAPAPSTGSVPPPRSGNLFEQAAAMQGGAGAQESESLFPEDSQGRQVIDFGSPQTLQQLRTLLEQNPAALQPLIQALVQSNPQLAEAISQDPEGVLRMLAGEGLEGEDALDMPTLQQLGEEDRTQVEQMISMGIPESKAIESFFMCGRNLEMAVQYYFENPQDFED</sequence>
<protein>
    <submittedName>
        <fullName evidence="5">Similar to S.cerevisiae protein RAD23 (Protein with ubiquitin-like N terminus)</fullName>
    </submittedName>
</protein>
<dbReference type="STRING" id="1230383.A0A1M8A2D8"/>
<dbReference type="GO" id="GO:0006289">
    <property type="term" value="P:nucleotide-excision repair"/>
    <property type="evidence" value="ECO:0007669"/>
    <property type="project" value="InterPro"/>
</dbReference>
<dbReference type="GO" id="GO:0003684">
    <property type="term" value="F:damaged DNA binding"/>
    <property type="evidence" value="ECO:0007669"/>
    <property type="project" value="InterPro"/>
</dbReference>
<dbReference type="PROSITE" id="PS50030">
    <property type="entry name" value="UBA"/>
    <property type="match status" value="2"/>
</dbReference>
<name>A0A1M8A2D8_MALS4</name>
<dbReference type="Proteomes" id="UP000186303">
    <property type="component" value="Chromosome 2"/>
</dbReference>
<dbReference type="FunFam" id="1.10.8.10:FF:000003">
    <property type="entry name" value="UV excision repair protein RAD23 homolog"/>
    <property type="match status" value="1"/>
</dbReference>
<dbReference type="GO" id="GO:0043161">
    <property type="term" value="P:proteasome-mediated ubiquitin-dependent protein catabolic process"/>
    <property type="evidence" value="ECO:0007669"/>
    <property type="project" value="InterPro"/>
</dbReference>
<dbReference type="SUPFAM" id="SSF54236">
    <property type="entry name" value="Ubiquitin-like"/>
    <property type="match status" value="1"/>
</dbReference>
<gene>
    <name evidence="5" type="ORF">MSYG_0943</name>
</gene>